<dbReference type="Proteomes" id="UP000186917">
    <property type="component" value="Unassembled WGS sequence"/>
</dbReference>
<proteinExistence type="predicted"/>
<evidence type="ECO:0000313" key="3">
    <source>
        <dbReference type="Proteomes" id="UP000186917"/>
    </source>
</evidence>
<protein>
    <submittedName>
        <fullName evidence="2">CubicO group peptidase, beta-lactamase class C family</fullName>
    </submittedName>
</protein>
<reference evidence="3" key="1">
    <citation type="submission" date="2017-01" db="EMBL/GenBank/DDBJ databases">
        <authorList>
            <person name="Varghese N."/>
            <person name="Submissions S."/>
        </authorList>
    </citation>
    <scope>NUCLEOTIDE SEQUENCE [LARGE SCALE GENOMIC DNA]</scope>
    <source>
        <strain evidence="3">DSM 21054</strain>
    </source>
</reference>
<dbReference type="Pfam" id="PF00144">
    <property type="entry name" value="Beta-lactamase"/>
    <property type="match status" value="1"/>
</dbReference>
<name>A0A1N7QVW7_9BACT</name>
<dbReference type="InterPro" id="IPR001466">
    <property type="entry name" value="Beta-lactam-related"/>
</dbReference>
<dbReference type="EMBL" id="FTOR01000007">
    <property type="protein sequence ID" value="SIT26976.1"/>
    <property type="molecule type" value="Genomic_DNA"/>
</dbReference>
<accession>A0A1N7QVW7</accession>
<dbReference type="RefSeq" id="WP_096510943.1">
    <property type="nucleotide sequence ID" value="NZ_AP017422.1"/>
</dbReference>
<dbReference type="InterPro" id="IPR012338">
    <property type="entry name" value="Beta-lactam/transpept-like"/>
</dbReference>
<organism evidence="2 3">
    <name type="scientific">Filimonas lacunae</name>
    <dbReference type="NCBI Taxonomy" id="477680"/>
    <lineage>
        <taxon>Bacteria</taxon>
        <taxon>Pseudomonadati</taxon>
        <taxon>Bacteroidota</taxon>
        <taxon>Chitinophagia</taxon>
        <taxon>Chitinophagales</taxon>
        <taxon>Chitinophagaceae</taxon>
        <taxon>Filimonas</taxon>
    </lineage>
</organism>
<sequence>MPILKLIKKLRPTGIALVLLGWSISLIAQRDLSTSLAMDSVIRQKMAESGIVGLSASIIVDKQVVWKKGFGFADKENKIPFTTSTIMNIASVTKTVTGACLMKAVEQGKVSLDEDINSYLPFKIVNPYFPQDRVTLRNLATHTSGLTDRYPFYTDSLYFNGKDSPEALGDFLRNYFVAGGKYYSKENFLDHKAGTFREYSNIGTALAGFIVEQRTGQKLNQYSKHYIFKPLHMDDTGWFLSEINLKKHAKLYVKDENGIKNIELYGLTTYPDGGVHTSTDDLSRFFIALLNNGTYKNTRILKEETAGQMLTFQFNEKNKPENTDPKDLNSGIFWATKMGGKRIGHNGSDPGVRTFMLSDLNKEVAVIMFSNTSLTEKEEAKFFNIYSELYKYGQKIRHDQLSSSPGR</sequence>
<dbReference type="AlphaFoldDB" id="A0A1N7QVW7"/>
<evidence type="ECO:0000313" key="2">
    <source>
        <dbReference type="EMBL" id="SIT26976.1"/>
    </source>
</evidence>
<dbReference type="PANTHER" id="PTHR46825:SF9">
    <property type="entry name" value="BETA-LACTAMASE-RELATED DOMAIN-CONTAINING PROTEIN"/>
    <property type="match status" value="1"/>
</dbReference>
<dbReference type="SUPFAM" id="SSF56601">
    <property type="entry name" value="beta-lactamase/transpeptidase-like"/>
    <property type="match status" value="1"/>
</dbReference>
<dbReference type="InterPro" id="IPR050491">
    <property type="entry name" value="AmpC-like"/>
</dbReference>
<dbReference type="STRING" id="477680.SAMN05421788_107104"/>
<dbReference type="PANTHER" id="PTHR46825">
    <property type="entry name" value="D-ALANYL-D-ALANINE-CARBOXYPEPTIDASE/ENDOPEPTIDASE AMPH"/>
    <property type="match status" value="1"/>
</dbReference>
<gene>
    <name evidence="2" type="ORF">SAMN05421788_107104</name>
</gene>
<feature type="domain" description="Beta-lactamase-related" evidence="1">
    <location>
        <begin position="39"/>
        <end position="378"/>
    </location>
</feature>
<dbReference type="OrthoDB" id="846150at2"/>
<dbReference type="Gene3D" id="3.40.710.10">
    <property type="entry name" value="DD-peptidase/beta-lactamase superfamily"/>
    <property type="match status" value="1"/>
</dbReference>
<keyword evidence="3" id="KW-1185">Reference proteome</keyword>
<evidence type="ECO:0000259" key="1">
    <source>
        <dbReference type="Pfam" id="PF00144"/>
    </source>
</evidence>